<dbReference type="InterPro" id="IPR053891">
    <property type="entry name" value="Shisa_N"/>
</dbReference>
<evidence type="ECO:0000256" key="7">
    <source>
        <dbReference type="ARBA" id="ARBA00023136"/>
    </source>
</evidence>
<evidence type="ECO:0000256" key="10">
    <source>
        <dbReference type="ARBA" id="ARBA00038108"/>
    </source>
</evidence>
<dbReference type="OrthoDB" id="9949323at2759"/>
<organism evidence="17 18">
    <name type="scientific">Menidia menidia</name>
    <name type="common">Atlantic silverside</name>
    <dbReference type="NCBI Taxonomy" id="238744"/>
    <lineage>
        <taxon>Eukaryota</taxon>
        <taxon>Metazoa</taxon>
        <taxon>Chordata</taxon>
        <taxon>Craniata</taxon>
        <taxon>Vertebrata</taxon>
        <taxon>Euteleostomi</taxon>
        <taxon>Actinopterygii</taxon>
        <taxon>Neopterygii</taxon>
        <taxon>Teleostei</taxon>
        <taxon>Neoteleostei</taxon>
        <taxon>Acanthomorphata</taxon>
        <taxon>Ovalentaria</taxon>
        <taxon>Atherinomorphae</taxon>
        <taxon>Atheriniformes</taxon>
        <taxon>Atherinopsidae</taxon>
        <taxon>Menidiinae</taxon>
        <taxon>Menidia</taxon>
    </lineage>
</organism>
<dbReference type="GO" id="GO:0005789">
    <property type="term" value="C:endoplasmic reticulum membrane"/>
    <property type="evidence" value="ECO:0007669"/>
    <property type="project" value="UniProtKB-SubCell"/>
</dbReference>
<comment type="similarity">
    <text evidence="10">Belongs to the shisa family.</text>
</comment>
<dbReference type="EMBL" id="CAJRST010033334">
    <property type="protein sequence ID" value="CAG5979553.1"/>
    <property type="molecule type" value="Genomic_DNA"/>
</dbReference>
<evidence type="ECO:0000256" key="6">
    <source>
        <dbReference type="ARBA" id="ARBA00022989"/>
    </source>
</evidence>
<evidence type="ECO:0000256" key="14">
    <source>
        <dbReference type="SAM" id="Phobius"/>
    </source>
</evidence>
<keyword evidence="15" id="KW-0732">Signal</keyword>
<evidence type="ECO:0000256" key="4">
    <source>
        <dbReference type="ARBA" id="ARBA00022703"/>
    </source>
</evidence>
<dbReference type="Pfam" id="PF13908">
    <property type="entry name" value="Shisa_N"/>
    <property type="match status" value="1"/>
</dbReference>
<feature type="compositionally biased region" description="Pro residues" evidence="13">
    <location>
        <begin position="201"/>
        <end position="213"/>
    </location>
</feature>
<name>A0A8S4BPN4_9TELE</name>
<keyword evidence="4" id="KW-0053">Apoptosis</keyword>
<keyword evidence="5" id="KW-0256">Endoplasmic reticulum</keyword>
<feature type="region of interest" description="Disordered" evidence="13">
    <location>
        <begin position="181"/>
        <end position="213"/>
    </location>
</feature>
<keyword evidence="7 14" id="KW-0472">Membrane</keyword>
<evidence type="ECO:0000256" key="13">
    <source>
        <dbReference type="SAM" id="MobiDB-lite"/>
    </source>
</evidence>
<evidence type="ECO:0000313" key="17">
    <source>
        <dbReference type="EMBL" id="CAG5979553.1"/>
    </source>
</evidence>
<comment type="function">
    <text evidence="9">Can induce apoptosis in a caspase-dependent manner and plays a role in p53/TP53-dependent apoptosis.</text>
</comment>
<gene>
    <name evidence="17" type="ORF">MMEN_LOCUS16147</name>
</gene>
<evidence type="ECO:0000256" key="8">
    <source>
        <dbReference type="ARBA" id="ARBA00023242"/>
    </source>
</evidence>
<dbReference type="AlphaFoldDB" id="A0A8S4BPN4"/>
<evidence type="ECO:0000256" key="5">
    <source>
        <dbReference type="ARBA" id="ARBA00022824"/>
    </source>
</evidence>
<sequence length="213" mass="23475">MVSGAFSSILCVFCLALAQAAWADSCSSYWDEDNDFHEAQQCSAFCCGYCAKRYCCSEKKYRFTQEKQERCPGSTNNKFKNIGIIVGSIIGSIVPIIVCATLIICCVAPCCFCYKKFRKRRSQRQIVVINSAGNTPQQPTSPFAYLPSYPGYQPVAETEGTCVPSAPPPFYMESTNQAQPVYAHHPSSQPNAPPSHLDELLPPPYNPTYGPNP</sequence>
<dbReference type="InterPro" id="IPR026910">
    <property type="entry name" value="Shisa"/>
</dbReference>
<dbReference type="PANTHER" id="PTHR31395:SF14">
    <property type="entry name" value="PROTEIN SHISA-5"/>
    <property type="match status" value="1"/>
</dbReference>
<feature type="chain" id="PRO_5035814567" description="Protein shisa-5" evidence="15">
    <location>
        <begin position="24"/>
        <end position="213"/>
    </location>
</feature>
<proteinExistence type="inferred from homology"/>
<evidence type="ECO:0000256" key="11">
    <source>
        <dbReference type="ARBA" id="ARBA00040441"/>
    </source>
</evidence>
<evidence type="ECO:0000256" key="2">
    <source>
        <dbReference type="ARBA" id="ARBA00004126"/>
    </source>
</evidence>
<keyword evidence="18" id="KW-1185">Reference proteome</keyword>
<comment type="caution">
    <text evidence="17">The sequence shown here is derived from an EMBL/GenBank/DDBJ whole genome shotgun (WGS) entry which is preliminary data.</text>
</comment>
<feature type="transmembrane region" description="Helical" evidence="14">
    <location>
        <begin position="82"/>
        <end position="114"/>
    </location>
</feature>
<comment type="subcellular location">
    <subcellularLocation>
        <location evidence="1">Endoplasmic reticulum membrane</location>
        <topology evidence="1">Single-pass type I membrane protein</topology>
    </subcellularLocation>
    <subcellularLocation>
        <location evidence="2">Nucleus membrane</location>
    </subcellularLocation>
</comment>
<keyword evidence="6 14" id="KW-1133">Transmembrane helix</keyword>
<feature type="signal peptide" evidence="15">
    <location>
        <begin position="1"/>
        <end position="23"/>
    </location>
</feature>
<reference evidence="17" key="1">
    <citation type="submission" date="2021-05" db="EMBL/GenBank/DDBJ databases">
        <authorList>
            <person name="Tigano A."/>
        </authorList>
    </citation>
    <scope>NUCLEOTIDE SEQUENCE</scope>
</reference>
<evidence type="ECO:0000259" key="16">
    <source>
        <dbReference type="Pfam" id="PF13908"/>
    </source>
</evidence>
<evidence type="ECO:0000313" key="18">
    <source>
        <dbReference type="Proteomes" id="UP000677803"/>
    </source>
</evidence>
<evidence type="ECO:0000256" key="12">
    <source>
        <dbReference type="ARBA" id="ARBA00041983"/>
    </source>
</evidence>
<dbReference type="GO" id="GO:0031965">
    <property type="term" value="C:nuclear membrane"/>
    <property type="evidence" value="ECO:0007669"/>
    <property type="project" value="UniProtKB-SubCell"/>
</dbReference>
<evidence type="ECO:0000256" key="1">
    <source>
        <dbReference type="ARBA" id="ARBA00004115"/>
    </source>
</evidence>
<evidence type="ECO:0000256" key="3">
    <source>
        <dbReference type="ARBA" id="ARBA00022692"/>
    </source>
</evidence>
<evidence type="ECO:0000256" key="15">
    <source>
        <dbReference type="SAM" id="SignalP"/>
    </source>
</evidence>
<feature type="domain" description="Shisa N-terminal" evidence="16">
    <location>
        <begin position="24"/>
        <end position="71"/>
    </location>
</feature>
<evidence type="ECO:0000256" key="9">
    <source>
        <dbReference type="ARBA" id="ARBA00037507"/>
    </source>
</evidence>
<dbReference type="Proteomes" id="UP000677803">
    <property type="component" value="Unassembled WGS sequence"/>
</dbReference>
<dbReference type="GO" id="GO:0006915">
    <property type="term" value="P:apoptotic process"/>
    <property type="evidence" value="ECO:0007669"/>
    <property type="project" value="UniProtKB-KW"/>
</dbReference>
<protein>
    <recommendedName>
        <fullName evidence="11">Protein shisa-5</fullName>
    </recommendedName>
    <alternativeName>
        <fullName evidence="12">Scotin</fullName>
    </alternativeName>
</protein>
<keyword evidence="8" id="KW-0539">Nucleus</keyword>
<accession>A0A8S4BPN4</accession>
<dbReference type="PANTHER" id="PTHR31395">
    <property type="entry name" value="SHISA"/>
    <property type="match status" value="1"/>
</dbReference>
<keyword evidence="3 14" id="KW-0812">Transmembrane</keyword>